<dbReference type="OrthoDB" id="310217at2759"/>
<dbReference type="GO" id="GO:0000139">
    <property type="term" value="C:Golgi membrane"/>
    <property type="evidence" value="ECO:0007669"/>
    <property type="project" value="UniProtKB-SubCell"/>
</dbReference>
<evidence type="ECO:0000256" key="5">
    <source>
        <dbReference type="ARBA" id="ARBA00022490"/>
    </source>
</evidence>
<dbReference type="AlphaFoldDB" id="A0A9W6ZTV8"/>
<accession>A0A9W6ZTV8</accession>
<keyword evidence="8 11" id="KW-0333">Golgi apparatus</keyword>
<evidence type="ECO:0000313" key="13">
    <source>
        <dbReference type="Proteomes" id="UP001165082"/>
    </source>
</evidence>
<dbReference type="EMBL" id="BRXZ01003534">
    <property type="protein sequence ID" value="GMH56595.1"/>
    <property type="molecule type" value="Genomic_DNA"/>
</dbReference>
<dbReference type="InterPro" id="IPR006822">
    <property type="entry name" value="Coatomer_esu"/>
</dbReference>
<evidence type="ECO:0000256" key="9">
    <source>
        <dbReference type="ARBA" id="ARBA00023136"/>
    </source>
</evidence>
<dbReference type="GO" id="GO:0006888">
    <property type="term" value="P:endoplasmic reticulum to Golgi vesicle-mediated transport"/>
    <property type="evidence" value="ECO:0007669"/>
    <property type="project" value="TreeGrafter"/>
</dbReference>
<evidence type="ECO:0000256" key="11">
    <source>
        <dbReference type="PIRNR" id="PIRNR016478"/>
    </source>
</evidence>
<keyword evidence="6 11" id="KW-0931">ER-Golgi transport</keyword>
<gene>
    <name evidence="12" type="ORF">TrRE_jg2705</name>
</gene>
<comment type="similarity">
    <text evidence="3 11">Belongs to the COPE family.</text>
</comment>
<evidence type="ECO:0000313" key="12">
    <source>
        <dbReference type="EMBL" id="GMH56595.1"/>
    </source>
</evidence>
<dbReference type="Pfam" id="PF04733">
    <property type="entry name" value="Coatomer_E"/>
    <property type="match status" value="1"/>
</dbReference>
<comment type="caution">
    <text evidence="12">The sequence shown here is derived from an EMBL/GenBank/DDBJ whole genome shotgun (WGS) entry which is preliminary data.</text>
</comment>
<keyword evidence="10 11" id="KW-0968">Cytoplasmic vesicle</keyword>
<evidence type="ECO:0000256" key="6">
    <source>
        <dbReference type="ARBA" id="ARBA00022892"/>
    </source>
</evidence>
<dbReference type="InterPro" id="IPR011990">
    <property type="entry name" value="TPR-like_helical_dom_sf"/>
</dbReference>
<evidence type="ECO:0000256" key="1">
    <source>
        <dbReference type="ARBA" id="ARBA00004255"/>
    </source>
</evidence>
<dbReference type="Proteomes" id="UP001165082">
    <property type="component" value="Unassembled WGS sequence"/>
</dbReference>
<comment type="subcellular location">
    <subcellularLocation>
        <location evidence="2">Cytoplasmic vesicle</location>
        <location evidence="2">COPI-coated vesicle membrane</location>
        <topology evidence="2">Peripheral membrane protein</topology>
        <orientation evidence="2">Cytoplasmic side</orientation>
    </subcellularLocation>
    <subcellularLocation>
        <location evidence="1">Golgi apparatus membrane</location>
        <topology evidence="1">Peripheral membrane protein</topology>
        <orientation evidence="1">Cytoplasmic side</orientation>
    </subcellularLocation>
</comment>
<keyword evidence="7 11" id="KW-0653">Protein transport</keyword>
<sequence>MDTVDNLYSLRTLFYLGHYSLAIDESKTISRSLNQAQKVERDEFVLRSKIGLGHYSSVISSVSPSSPPSHIAISLLASYLSSPSPELLSQANQLAADNQSSTTISLIAGMLHLNAGDVKSALRMVHQGLTLEHLSLSVQIYLRMDRLDLAEKSLNLMLQADEDSTLSQLSSAWVSIKAGGSRSEEGVYALTTLGEQYGPSVMLLNALSGARITLGELDKAEGNLADAALLAEELGRDNVSEGDRADTLVNLANVRARKGKAGEVMERLKMEHVNHPIVQGLTTVEGAIDRVKGGFS</sequence>
<dbReference type="GO" id="GO:0005198">
    <property type="term" value="F:structural molecule activity"/>
    <property type="evidence" value="ECO:0007669"/>
    <property type="project" value="UniProtKB-UniRule"/>
</dbReference>
<protein>
    <recommendedName>
        <fullName evidence="11">Coatomer subunit epsilon</fullName>
    </recommendedName>
</protein>
<keyword evidence="13" id="KW-1185">Reference proteome</keyword>
<dbReference type="GO" id="GO:0030126">
    <property type="term" value="C:COPI vesicle coat"/>
    <property type="evidence" value="ECO:0007669"/>
    <property type="project" value="TreeGrafter"/>
</dbReference>
<evidence type="ECO:0000256" key="8">
    <source>
        <dbReference type="ARBA" id="ARBA00023034"/>
    </source>
</evidence>
<keyword evidence="5 11" id="KW-0963">Cytoplasm</keyword>
<dbReference type="PANTHER" id="PTHR10805:SF0">
    <property type="entry name" value="COATOMER SUBUNIT EPSILON"/>
    <property type="match status" value="1"/>
</dbReference>
<reference evidence="12" key="1">
    <citation type="submission" date="2022-07" db="EMBL/GenBank/DDBJ databases">
        <title>Genome analysis of Parmales, a sister group of diatoms, reveals the evolutionary specialization of diatoms from phago-mixotrophs to photoautotrophs.</title>
        <authorList>
            <person name="Ban H."/>
            <person name="Sato S."/>
            <person name="Yoshikawa S."/>
            <person name="Kazumasa Y."/>
            <person name="Nakamura Y."/>
            <person name="Ichinomiya M."/>
            <person name="Saitoh K."/>
            <person name="Sato N."/>
            <person name="Blanc-Mathieu R."/>
            <person name="Endo H."/>
            <person name="Kuwata A."/>
            <person name="Ogata H."/>
        </authorList>
    </citation>
    <scope>NUCLEOTIDE SEQUENCE</scope>
</reference>
<evidence type="ECO:0000256" key="10">
    <source>
        <dbReference type="ARBA" id="ARBA00023329"/>
    </source>
</evidence>
<dbReference type="Gene3D" id="1.25.40.10">
    <property type="entry name" value="Tetratricopeptide repeat domain"/>
    <property type="match status" value="1"/>
</dbReference>
<keyword evidence="4 11" id="KW-0813">Transport</keyword>
<organism evidence="12 13">
    <name type="scientific">Triparma retinervis</name>
    <dbReference type="NCBI Taxonomy" id="2557542"/>
    <lineage>
        <taxon>Eukaryota</taxon>
        <taxon>Sar</taxon>
        <taxon>Stramenopiles</taxon>
        <taxon>Ochrophyta</taxon>
        <taxon>Bolidophyceae</taxon>
        <taxon>Parmales</taxon>
        <taxon>Triparmaceae</taxon>
        <taxon>Triparma</taxon>
    </lineage>
</organism>
<dbReference type="SUPFAM" id="SSF48452">
    <property type="entry name" value="TPR-like"/>
    <property type="match status" value="1"/>
</dbReference>
<evidence type="ECO:0000256" key="3">
    <source>
        <dbReference type="ARBA" id="ARBA00008827"/>
    </source>
</evidence>
<proteinExistence type="inferred from homology"/>
<name>A0A9W6ZTV8_9STRA</name>
<evidence type="ECO:0000256" key="7">
    <source>
        <dbReference type="ARBA" id="ARBA00022927"/>
    </source>
</evidence>
<dbReference type="GO" id="GO:0006890">
    <property type="term" value="P:retrograde vesicle-mediated transport, Golgi to endoplasmic reticulum"/>
    <property type="evidence" value="ECO:0007669"/>
    <property type="project" value="UniProtKB-UniRule"/>
</dbReference>
<dbReference type="GO" id="GO:0006891">
    <property type="term" value="P:intra-Golgi vesicle-mediated transport"/>
    <property type="evidence" value="ECO:0007669"/>
    <property type="project" value="TreeGrafter"/>
</dbReference>
<keyword evidence="9 11" id="KW-0472">Membrane</keyword>
<dbReference type="PIRSF" id="PIRSF016478">
    <property type="entry name" value="Coatomer_esu"/>
    <property type="match status" value="1"/>
</dbReference>
<dbReference type="PANTHER" id="PTHR10805">
    <property type="entry name" value="COATOMER SUBUNIT EPSILON"/>
    <property type="match status" value="1"/>
</dbReference>
<dbReference type="GO" id="GO:0015031">
    <property type="term" value="P:protein transport"/>
    <property type="evidence" value="ECO:0007669"/>
    <property type="project" value="UniProtKB-UniRule"/>
</dbReference>
<evidence type="ECO:0000256" key="4">
    <source>
        <dbReference type="ARBA" id="ARBA00022448"/>
    </source>
</evidence>
<comment type="function">
    <text evidence="11">The coatomer is a cytosolic protein complex that binds to dilysine motifs and reversibly associates with Golgi non-clathrin-coated vesicles, which further mediate biosynthetic protein transport from the ER, via the Golgi up to the trans Golgi network. The coatomer complex is required for budding from Golgi membranes, and is essential for the retrograde Golgi-to-ER transport of dilysine-tagged proteins.</text>
</comment>
<evidence type="ECO:0000256" key="2">
    <source>
        <dbReference type="ARBA" id="ARBA00004347"/>
    </source>
</evidence>